<evidence type="ECO:0000313" key="3">
    <source>
        <dbReference type="Proteomes" id="UP001165283"/>
    </source>
</evidence>
<protein>
    <submittedName>
        <fullName evidence="2">DUF4263 domain-containing protein</fullName>
    </submittedName>
</protein>
<proteinExistence type="predicted"/>
<keyword evidence="3" id="KW-1185">Reference proteome</keyword>
<evidence type="ECO:0000259" key="1">
    <source>
        <dbReference type="Pfam" id="PF14082"/>
    </source>
</evidence>
<accession>A0ABT1A7A7</accession>
<reference evidence="2" key="1">
    <citation type="submission" date="2021-04" db="EMBL/GenBank/DDBJ databases">
        <title>Pseudonocardia sp. nov., isolated from sandy soil of mangrove forest.</title>
        <authorList>
            <person name="Zan Z."/>
            <person name="Huang R."/>
            <person name="Liu W."/>
        </authorList>
    </citation>
    <scope>NUCLEOTIDE SEQUENCE</scope>
    <source>
        <strain evidence="2">S2-4</strain>
    </source>
</reference>
<dbReference type="Pfam" id="PF14082">
    <property type="entry name" value="SduA_C"/>
    <property type="match status" value="1"/>
</dbReference>
<name>A0ABT1A7A7_9PSEU</name>
<organism evidence="2 3">
    <name type="scientific">Pseudonocardia humida</name>
    <dbReference type="NCBI Taxonomy" id="2800819"/>
    <lineage>
        <taxon>Bacteria</taxon>
        <taxon>Bacillati</taxon>
        <taxon>Actinomycetota</taxon>
        <taxon>Actinomycetes</taxon>
        <taxon>Pseudonocardiales</taxon>
        <taxon>Pseudonocardiaceae</taxon>
        <taxon>Pseudonocardia</taxon>
    </lineage>
</organism>
<dbReference type="InterPro" id="IPR025359">
    <property type="entry name" value="SduA_C"/>
</dbReference>
<comment type="caution">
    <text evidence="2">The sequence shown here is derived from an EMBL/GenBank/DDBJ whole genome shotgun (WGS) entry which is preliminary data.</text>
</comment>
<dbReference type="RefSeq" id="WP_252443355.1">
    <property type="nucleotide sequence ID" value="NZ_JAGSOV010000060.1"/>
</dbReference>
<feature type="domain" description="Shedu protein SduA C-terminal" evidence="1">
    <location>
        <begin position="210"/>
        <end position="386"/>
    </location>
</feature>
<dbReference type="Proteomes" id="UP001165283">
    <property type="component" value="Unassembled WGS sequence"/>
</dbReference>
<evidence type="ECO:0000313" key="2">
    <source>
        <dbReference type="EMBL" id="MCO1658903.1"/>
    </source>
</evidence>
<sequence>MDAGSDTALAKINTALASVDLAAPNPAHHREFERVIAELTGFDPRQIYASTISKAGNFTVRAVQSKRAQEAVLFVGIVPERRHLGATQRSAFGFVKNGRTTAVLLIVRDKGYWRPEWGAEGSPSASTPLRILSKLVPISIDEVTPDTPHIVDLRRAYESDPERFRQLIEGDPAANDVVAIAHRNKVVERFRLLLEDDAEFEAAAHAAGGPEAVWQQFLEASPWVLGVSLTGQLLTSWDATRLEQVVAGFSIAGSGKRTDALLRTSGSIRSLVFAEIKHHKTPLLSGTPYRPGCWAPSSHLAGAIAQVQQTVAAASRDMKDALPDIDTEGADTGETTFLIRPRSFLILGHLDQLRGDRGVHRPQLRSFELFRRNLYEPEIITFDELLARAEWHVALAETSSSH</sequence>
<dbReference type="EMBL" id="JAGSOV010000060">
    <property type="protein sequence ID" value="MCO1658903.1"/>
    <property type="molecule type" value="Genomic_DNA"/>
</dbReference>
<gene>
    <name evidence="2" type="ORF">KDL28_27920</name>
</gene>